<evidence type="ECO:0000256" key="6">
    <source>
        <dbReference type="ARBA" id="ARBA00038179"/>
    </source>
</evidence>
<dbReference type="PANTHER" id="PTHR23249">
    <property type="entry name" value="TRAFFICKING PROTEIN PARTICLE COMPLEX SUBUNIT"/>
    <property type="match status" value="1"/>
</dbReference>
<accession>A0AAW2Z1K0</accession>
<keyword evidence="2 7" id="KW-0813">Transport</keyword>
<evidence type="ECO:0000256" key="2">
    <source>
        <dbReference type="ARBA" id="ARBA00022448"/>
    </source>
</evidence>
<evidence type="ECO:0000256" key="3">
    <source>
        <dbReference type="ARBA" id="ARBA00022824"/>
    </source>
</evidence>
<evidence type="ECO:0000313" key="9">
    <source>
        <dbReference type="Proteomes" id="UP001431209"/>
    </source>
</evidence>
<comment type="similarity">
    <text evidence="6">Belongs to the TRAPP small subunits family. TRAPPC4 subfamily.</text>
</comment>
<reference evidence="8 9" key="1">
    <citation type="submission" date="2024-03" db="EMBL/GenBank/DDBJ databases">
        <title>The Acrasis kona genome and developmental transcriptomes reveal deep origins of eukaryotic multicellular pathways.</title>
        <authorList>
            <person name="Sheikh S."/>
            <person name="Fu C.-J."/>
            <person name="Brown M.W."/>
            <person name="Baldauf S.L."/>
        </authorList>
    </citation>
    <scope>NUCLEOTIDE SEQUENCE [LARGE SCALE GENOMIC DNA]</scope>
    <source>
        <strain evidence="8 9">ATCC MYA-3509</strain>
    </source>
</reference>
<sequence length="149" mass="17227">MVVYSLYILSKAGGKIFNRDYGKYKDENQVPPYRKPEGNEYLILGSTFHSLHVISSQISPIKGGGGMELLEADTFKLYCYQSPTETKFFLLADAQQQNLDQLARTIYELYADYVMKNPFYEMEMPIHCDLFLVNVEKKIDEINNKKTTN</sequence>
<dbReference type="InterPro" id="IPR007233">
    <property type="entry name" value="TRAPPC"/>
</dbReference>
<gene>
    <name evidence="8" type="ORF">AKO1_014151</name>
</gene>
<keyword evidence="9" id="KW-1185">Reference proteome</keyword>
<evidence type="ECO:0000256" key="5">
    <source>
        <dbReference type="ARBA" id="ARBA00023034"/>
    </source>
</evidence>
<dbReference type="SMART" id="SM01399">
    <property type="entry name" value="Sybindin"/>
    <property type="match status" value="1"/>
</dbReference>
<dbReference type="EMBL" id="JAOPGA020000901">
    <property type="protein sequence ID" value="KAL0482850.1"/>
    <property type="molecule type" value="Genomic_DNA"/>
</dbReference>
<dbReference type="CDD" id="cd14856">
    <property type="entry name" value="TRAPPC4_synbindin"/>
    <property type="match status" value="1"/>
</dbReference>
<keyword evidence="5 7" id="KW-0333">Golgi apparatus</keyword>
<name>A0AAW2Z1K0_9EUKA</name>
<evidence type="ECO:0000256" key="7">
    <source>
        <dbReference type="RuleBase" id="RU366065"/>
    </source>
</evidence>
<keyword evidence="4 7" id="KW-0931">ER-Golgi transport</keyword>
<dbReference type="Gene3D" id="3.30.450.70">
    <property type="match status" value="1"/>
</dbReference>
<dbReference type="GO" id="GO:0005794">
    <property type="term" value="C:Golgi apparatus"/>
    <property type="evidence" value="ECO:0007669"/>
    <property type="project" value="UniProtKB-SubCell"/>
</dbReference>
<comment type="caution">
    <text evidence="8">The sequence shown here is derived from an EMBL/GenBank/DDBJ whole genome shotgun (WGS) entry which is preliminary data.</text>
</comment>
<evidence type="ECO:0000256" key="4">
    <source>
        <dbReference type="ARBA" id="ARBA00022892"/>
    </source>
</evidence>
<dbReference type="GO" id="GO:0030008">
    <property type="term" value="C:TRAPP complex"/>
    <property type="evidence" value="ECO:0007669"/>
    <property type="project" value="UniProtKB-UniRule"/>
</dbReference>
<dbReference type="Proteomes" id="UP001431209">
    <property type="component" value="Unassembled WGS sequence"/>
</dbReference>
<dbReference type="SUPFAM" id="SSF64356">
    <property type="entry name" value="SNARE-like"/>
    <property type="match status" value="1"/>
</dbReference>
<keyword evidence="3 7" id="KW-0256">Endoplasmic reticulum</keyword>
<evidence type="ECO:0000313" key="8">
    <source>
        <dbReference type="EMBL" id="KAL0482850.1"/>
    </source>
</evidence>
<organism evidence="8 9">
    <name type="scientific">Acrasis kona</name>
    <dbReference type="NCBI Taxonomy" id="1008807"/>
    <lineage>
        <taxon>Eukaryota</taxon>
        <taxon>Discoba</taxon>
        <taxon>Heterolobosea</taxon>
        <taxon>Tetramitia</taxon>
        <taxon>Eutetramitia</taxon>
        <taxon>Acrasidae</taxon>
        <taxon>Acrasis</taxon>
    </lineage>
</organism>
<proteinExistence type="inferred from homology"/>
<dbReference type="Pfam" id="PF04099">
    <property type="entry name" value="Sybindin"/>
    <property type="match status" value="1"/>
</dbReference>
<dbReference type="GO" id="GO:0006888">
    <property type="term" value="P:endoplasmic reticulum to Golgi vesicle-mediated transport"/>
    <property type="evidence" value="ECO:0007669"/>
    <property type="project" value="UniProtKB-UniRule"/>
</dbReference>
<comment type="subcellular location">
    <subcellularLocation>
        <location evidence="7">Endoplasmic reticulum</location>
    </subcellularLocation>
    <subcellularLocation>
        <location evidence="7">Golgi apparatus</location>
        <location evidence="7">cis-Golgi network</location>
    </subcellularLocation>
    <subcellularLocation>
        <location evidence="1">Golgi apparatus</location>
    </subcellularLocation>
</comment>
<dbReference type="PANTHER" id="PTHR23249:SF15">
    <property type="entry name" value="TRAFFICKING PROTEIN PARTICLE COMPLEX SUBUNIT 4"/>
    <property type="match status" value="1"/>
</dbReference>
<dbReference type="AlphaFoldDB" id="A0AAW2Z1K0"/>
<evidence type="ECO:0000256" key="1">
    <source>
        <dbReference type="ARBA" id="ARBA00004555"/>
    </source>
</evidence>
<protein>
    <recommendedName>
        <fullName evidence="7">Trafficking protein particle complex subunit</fullName>
    </recommendedName>
</protein>
<dbReference type="GO" id="GO:0005783">
    <property type="term" value="C:endoplasmic reticulum"/>
    <property type="evidence" value="ECO:0007669"/>
    <property type="project" value="UniProtKB-SubCell"/>
</dbReference>
<dbReference type="InterPro" id="IPR011012">
    <property type="entry name" value="Longin-like_dom_sf"/>
</dbReference>
<comment type="subunit">
    <text evidence="7">Part of the multisubunit transport protein particle (TRAPP) complex.</text>
</comment>